<dbReference type="RefSeq" id="WP_368573946.1">
    <property type="nucleotide sequence ID" value="NZ_JBDLOU010000067.1"/>
</dbReference>
<comment type="caution">
    <text evidence="2">The sequence shown here is derived from an EMBL/GenBank/DDBJ whole genome shotgun (WGS) entry which is preliminary data.</text>
</comment>
<name>A0ABV3VJ53_9MYCO</name>
<dbReference type="EMBL" id="JBDLOU010000067">
    <property type="protein sequence ID" value="MEX3741423.1"/>
    <property type="molecule type" value="Genomic_DNA"/>
</dbReference>
<feature type="non-terminal residue" evidence="2">
    <location>
        <position position="196"/>
    </location>
</feature>
<evidence type="ECO:0000256" key="1">
    <source>
        <dbReference type="SAM" id="MobiDB-lite"/>
    </source>
</evidence>
<feature type="region of interest" description="Disordered" evidence="1">
    <location>
        <begin position="167"/>
        <end position="196"/>
    </location>
</feature>
<evidence type="ECO:0000313" key="2">
    <source>
        <dbReference type="EMBL" id="MEX3741423.1"/>
    </source>
</evidence>
<evidence type="ECO:0008006" key="4">
    <source>
        <dbReference type="Google" id="ProtNLM"/>
    </source>
</evidence>
<keyword evidence="3" id="KW-1185">Reference proteome</keyword>
<reference evidence="2 3" key="1">
    <citation type="submission" date="2024-04" db="EMBL/GenBank/DDBJ databases">
        <title>Genomic Markers of Mycobacteria.</title>
        <authorList>
            <person name="Soliman M.S."/>
            <person name="Elkholy A."/>
            <person name="Soliman N.S."/>
            <person name="Abbas A."/>
            <person name="Khayrat S."/>
            <person name="Shawky S."/>
        </authorList>
    </citation>
    <scope>NUCLEOTIDE SEQUENCE [LARGE SCALE GENOMIC DNA]</scope>
    <source>
        <strain evidence="2 3">Egy-CU-AM5</strain>
    </source>
</reference>
<sequence>MTRSQRRRPVEAIESRNRRTAECEERVRKTVSKLARTGLPFTVEEVCRRADVGKTFIYDKKRPELTKLVLSARDTSQLAIRKRIGEEDQAQTASWQARALNAEAEVKEQRALIRQQDAYISDLAGQIFDPEGNHLADENARLRAANETLMLQLTNAEHELSVAKRSLQASRANHRREQERSLSMVQTPLPHLRGVG</sequence>
<proteinExistence type="predicted"/>
<dbReference type="Proteomes" id="UP001558474">
    <property type="component" value="Unassembled WGS sequence"/>
</dbReference>
<gene>
    <name evidence="2" type="ORF">ABFW12_24650</name>
</gene>
<organism evidence="2 3">
    <name type="scientific">Mycolicibacterium porcinum</name>
    <dbReference type="NCBI Taxonomy" id="39693"/>
    <lineage>
        <taxon>Bacteria</taxon>
        <taxon>Bacillati</taxon>
        <taxon>Actinomycetota</taxon>
        <taxon>Actinomycetes</taxon>
        <taxon>Mycobacteriales</taxon>
        <taxon>Mycobacteriaceae</taxon>
        <taxon>Mycolicibacterium</taxon>
    </lineage>
</organism>
<protein>
    <recommendedName>
        <fullName evidence="4">Transposase</fullName>
    </recommendedName>
</protein>
<accession>A0ABV3VJ53</accession>
<evidence type="ECO:0000313" key="3">
    <source>
        <dbReference type="Proteomes" id="UP001558474"/>
    </source>
</evidence>